<dbReference type="PANTHER" id="PTHR42698">
    <property type="entry name" value="GTPASE ERA"/>
    <property type="match status" value="1"/>
</dbReference>
<dbReference type="RefSeq" id="WP_123739710.1">
    <property type="nucleotide sequence ID" value="NZ_RKHQ01000001.1"/>
</dbReference>
<dbReference type="GO" id="GO:0000028">
    <property type="term" value="P:ribosomal small subunit assembly"/>
    <property type="evidence" value="ECO:0007669"/>
    <property type="project" value="TreeGrafter"/>
</dbReference>
<dbReference type="Gene3D" id="3.40.50.300">
    <property type="entry name" value="P-loop containing nucleotide triphosphate hydrolases"/>
    <property type="match status" value="1"/>
</dbReference>
<dbReference type="PANTHER" id="PTHR42698:SF1">
    <property type="entry name" value="GTPASE ERA, MITOCHONDRIAL"/>
    <property type="match status" value="1"/>
</dbReference>
<keyword evidence="3" id="KW-1185">Reference proteome</keyword>
<dbReference type="GO" id="GO:0005525">
    <property type="term" value="F:GTP binding"/>
    <property type="evidence" value="ECO:0007669"/>
    <property type="project" value="InterPro"/>
</dbReference>
<dbReference type="SUPFAM" id="SSF52540">
    <property type="entry name" value="P-loop containing nucleoside triphosphate hydrolases"/>
    <property type="match status" value="1"/>
</dbReference>
<evidence type="ECO:0000313" key="2">
    <source>
        <dbReference type="EMBL" id="ROR97705.1"/>
    </source>
</evidence>
<protein>
    <submittedName>
        <fullName evidence="2">50S ribosome-binding GTPase</fullName>
    </submittedName>
</protein>
<dbReference type="OrthoDB" id="974105at2"/>
<dbReference type="InterPro" id="IPR027417">
    <property type="entry name" value="P-loop_NTPase"/>
</dbReference>
<reference evidence="2 3" key="1">
    <citation type="submission" date="2018-11" db="EMBL/GenBank/DDBJ databases">
        <title>Sequencing the genomes of 1000 actinobacteria strains.</title>
        <authorList>
            <person name="Klenk H.-P."/>
        </authorList>
    </citation>
    <scope>NUCLEOTIDE SEQUENCE [LARGE SCALE GENOMIC DNA]</scope>
    <source>
        <strain evidence="2 3">DSM 13521</strain>
    </source>
</reference>
<feature type="domain" description="G" evidence="1">
    <location>
        <begin position="57"/>
        <end position="196"/>
    </location>
</feature>
<dbReference type="Proteomes" id="UP000275356">
    <property type="component" value="Unassembled WGS sequence"/>
</dbReference>
<evidence type="ECO:0000313" key="3">
    <source>
        <dbReference type="Proteomes" id="UP000275356"/>
    </source>
</evidence>
<name>A0A3N2DD30_9MICO</name>
<dbReference type="InterPro" id="IPR005662">
    <property type="entry name" value="GTPase_Era-like"/>
</dbReference>
<organism evidence="2 3">
    <name type="scientific">Salana multivorans</name>
    <dbReference type="NCBI Taxonomy" id="120377"/>
    <lineage>
        <taxon>Bacteria</taxon>
        <taxon>Bacillati</taxon>
        <taxon>Actinomycetota</taxon>
        <taxon>Actinomycetes</taxon>
        <taxon>Micrococcales</taxon>
        <taxon>Beutenbergiaceae</taxon>
        <taxon>Salana</taxon>
    </lineage>
</organism>
<comment type="caution">
    <text evidence="2">The sequence shown here is derived from an EMBL/GenBank/DDBJ whole genome shotgun (WGS) entry which is preliminary data.</text>
</comment>
<dbReference type="AlphaFoldDB" id="A0A3N2DD30"/>
<proteinExistence type="predicted"/>
<dbReference type="InterPro" id="IPR006073">
    <property type="entry name" value="GTP-bd"/>
</dbReference>
<dbReference type="GO" id="GO:0043024">
    <property type="term" value="F:ribosomal small subunit binding"/>
    <property type="evidence" value="ECO:0007669"/>
    <property type="project" value="TreeGrafter"/>
</dbReference>
<dbReference type="EMBL" id="RKHQ01000001">
    <property type="protein sequence ID" value="ROR97705.1"/>
    <property type="molecule type" value="Genomic_DNA"/>
</dbReference>
<dbReference type="Pfam" id="PF01926">
    <property type="entry name" value="MMR_HSR1"/>
    <property type="match status" value="1"/>
</dbReference>
<sequence>MADHAQHDEREVARRAELLEIVDTMTPWLPAATVTRARRDLDSVARRLDLGIGHRVVALVGGTGSGKSSLFNAITGLDVADVGTVRPTTSEPTACAWGSDATALLDHLGVSEQRRHRGEAALAGPEPGQLDGVVLLDVPDHDSVAEGHRAQVDALLPVVDLLVWVLDPQKYADNRLHTEYLAALAGRQEAMIALVNQVDRLTTDGLAELRLDIARLLVEEQLGKVEILASSARTGEGIDAVRDTLRRVSLRSSVNRVAVWDQLDTVARELAAGLGSAPAAGVDDEAAVTRLAEAVGVGAVADSIVAAVRNGGTVTEVREAPPARWEAIRAEWLDAQAAGLSPAWRASVDRALPSARELGEAATAAVRQVPLGVVPRAGLLTRLRPGALERAADEARRGYEDAAQEALRACVARLLAPSREVRALLAQALDALRIRHRELSTAD</sequence>
<dbReference type="GO" id="GO:0019843">
    <property type="term" value="F:rRNA binding"/>
    <property type="evidence" value="ECO:0007669"/>
    <property type="project" value="TreeGrafter"/>
</dbReference>
<accession>A0A3N2DD30</accession>
<dbReference type="GO" id="GO:0005829">
    <property type="term" value="C:cytosol"/>
    <property type="evidence" value="ECO:0007669"/>
    <property type="project" value="TreeGrafter"/>
</dbReference>
<evidence type="ECO:0000259" key="1">
    <source>
        <dbReference type="Pfam" id="PF01926"/>
    </source>
</evidence>
<gene>
    <name evidence="2" type="ORF">EDD28_2311</name>
</gene>